<evidence type="ECO:0000256" key="1">
    <source>
        <dbReference type="SAM" id="MobiDB-lite"/>
    </source>
</evidence>
<feature type="region of interest" description="Disordered" evidence="1">
    <location>
        <begin position="1"/>
        <end position="31"/>
    </location>
</feature>
<proteinExistence type="predicted"/>
<organism evidence="2 3">
    <name type="scientific">Rhodococcoides kroppenstedtii</name>
    <dbReference type="NCBI Taxonomy" id="293050"/>
    <lineage>
        <taxon>Bacteria</taxon>
        <taxon>Bacillati</taxon>
        <taxon>Actinomycetota</taxon>
        <taxon>Actinomycetes</taxon>
        <taxon>Mycobacteriales</taxon>
        <taxon>Nocardiaceae</taxon>
        <taxon>Rhodococcoides</taxon>
    </lineage>
</organism>
<gene>
    <name evidence="2" type="ORF">SAMN05444374_103206</name>
</gene>
<dbReference type="Gene3D" id="2.160.20.80">
    <property type="entry name" value="E3 ubiquitin-protein ligase SopA"/>
    <property type="match status" value="1"/>
</dbReference>
<dbReference type="EMBL" id="FOJN01000003">
    <property type="protein sequence ID" value="SFA45066.1"/>
    <property type="molecule type" value="Genomic_DNA"/>
</dbReference>
<dbReference type="InterPro" id="IPR051082">
    <property type="entry name" value="Pentapeptide-BTB/POZ_domain"/>
</dbReference>
<dbReference type="Proteomes" id="UP000182054">
    <property type="component" value="Unassembled WGS sequence"/>
</dbReference>
<dbReference type="PANTHER" id="PTHR14136">
    <property type="entry name" value="BTB_POZ DOMAIN-CONTAINING PROTEIN KCTD9"/>
    <property type="match status" value="1"/>
</dbReference>
<dbReference type="AlphaFoldDB" id="A0A1I0T222"/>
<dbReference type="InterPro" id="IPR001646">
    <property type="entry name" value="5peptide_repeat"/>
</dbReference>
<sequence length="331" mass="36430">MPRRRSSGANSVYRTQRIAPQPQPLGRPVTPRPHPVIPEWLWRDGLIALVIAAIVSASTIFVQYRIDEDRAARELRAANLNFVRDKSSGDGQELKPFNSFDLSGQNMSGLQLVGANFSDANLDGSSFSSSDLELAIFARTSARDATFDMSEMEFAILHQTDFSRAKFRNASLPRNMMHVRMLDVDLRRASLPADIDFSASDLRGVNLENKDLHNARFARNLTPSYGGSDLSGANLSGANLADVEFGVVVTDGLASQKVALISYFIDQVGVENVILDDPHRGNSEFYKNNVLVGETKLVDICYNSETIWPTNFTPPPNNPATCDKFEGSATN</sequence>
<dbReference type="PANTHER" id="PTHR14136:SF17">
    <property type="entry name" value="BTB_POZ DOMAIN-CONTAINING PROTEIN KCTD9"/>
    <property type="match status" value="1"/>
</dbReference>
<feature type="compositionally biased region" description="Pro residues" evidence="1">
    <location>
        <begin position="21"/>
        <end position="31"/>
    </location>
</feature>
<dbReference type="Pfam" id="PF00805">
    <property type="entry name" value="Pentapeptide"/>
    <property type="match status" value="3"/>
</dbReference>
<name>A0A1I0T222_9NOCA</name>
<accession>A0A1I0T222</accession>
<protein>
    <submittedName>
        <fullName evidence="2">Uncharacterized protein YjbI, contains pentapeptide repeats</fullName>
    </submittedName>
</protein>
<dbReference type="SUPFAM" id="SSF141571">
    <property type="entry name" value="Pentapeptide repeat-like"/>
    <property type="match status" value="1"/>
</dbReference>
<evidence type="ECO:0000313" key="2">
    <source>
        <dbReference type="EMBL" id="SFA45066.1"/>
    </source>
</evidence>
<reference evidence="2 3" key="1">
    <citation type="submission" date="2016-10" db="EMBL/GenBank/DDBJ databases">
        <authorList>
            <person name="de Groot N.N."/>
        </authorList>
    </citation>
    <scope>NUCLEOTIDE SEQUENCE [LARGE SCALE GENOMIC DNA]</scope>
    <source>
        <strain evidence="2 3">DSM 44908</strain>
    </source>
</reference>
<evidence type="ECO:0000313" key="3">
    <source>
        <dbReference type="Proteomes" id="UP000182054"/>
    </source>
</evidence>